<name>A0AAD7EN76_9AGAR</name>
<comment type="caution">
    <text evidence="1">The sequence shown here is derived from an EMBL/GenBank/DDBJ whole genome shotgun (WGS) entry which is preliminary data.</text>
</comment>
<protein>
    <submittedName>
        <fullName evidence="1">Uncharacterized protein</fullName>
    </submittedName>
</protein>
<dbReference type="Proteomes" id="UP001218218">
    <property type="component" value="Unassembled WGS sequence"/>
</dbReference>
<accession>A0AAD7EN76</accession>
<reference evidence="1" key="1">
    <citation type="submission" date="2023-03" db="EMBL/GenBank/DDBJ databases">
        <title>Massive genome expansion in bonnet fungi (Mycena s.s.) driven by repeated elements and novel gene families across ecological guilds.</title>
        <authorList>
            <consortium name="Lawrence Berkeley National Laboratory"/>
            <person name="Harder C.B."/>
            <person name="Miyauchi S."/>
            <person name="Viragh M."/>
            <person name="Kuo A."/>
            <person name="Thoen E."/>
            <person name="Andreopoulos B."/>
            <person name="Lu D."/>
            <person name="Skrede I."/>
            <person name="Drula E."/>
            <person name="Henrissat B."/>
            <person name="Morin E."/>
            <person name="Kohler A."/>
            <person name="Barry K."/>
            <person name="LaButti K."/>
            <person name="Morin E."/>
            <person name="Salamov A."/>
            <person name="Lipzen A."/>
            <person name="Mereny Z."/>
            <person name="Hegedus B."/>
            <person name="Baldrian P."/>
            <person name="Stursova M."/>
            <person name="Weitz H."/>
            <person name="Taylor A."/>
            <person name="Grigoriev I.V."/>
            <person name="Nagy L.G."/>
            <person name="Martin F."/>
            <person name="Kauserud H."/>
        </authorList>
    </citation>
    <scope>NUCLEOTIDE SEQUENCE</scope>
    <source>
        <strain evidence="1">CBHHK002</strain>
    </source>
</reference>
<sequence length="502" mass="55374">MTSVIHTFLVDEFSETYPYLPFNCSNDYARMHQDSRPRASVLIQQIQIPFFCFSGPDPPPANIGSLGDLYVAPTASALYAYLPSDDLFEDGSWTRWSATRPTDRTLDLAPGDPGLLQHPYFPDRVLWAFTTSFSWFRLDSVNRMMRTVPPSWYRDSEDTVTATKTMVDQTVLGQKEQYRLLEEMTLKRSREEDAPKARKKVRVTGGTKPNAAARVAELEAENGALKASLEEGRRTHAAEVKSLDTQLSKHLATIAGLIAGLKKNTAQAASVERLAATITHLDAEKAASSVTVKEVLLENEALKAYKATATVRIVDLEAENGALTASLQEHRRLHAAEVGTLQTSFDTTVNVLKDDKAAMRALLGKPRRAVALTRPEAKKSEVLRDNETLKVKTPAMQQQESQLIGKMVQTDNTRMWFFASSIPLLKKQSSIQLLQTQQALLASQSSKLPSPADSAQRTAHYNNALQAAESTIQGLRETTKVLLAEIDRVSDATAAACLAERG</sequence>
<proteinExistence type="predicted"/>
<evidence type="ECO:0000313" key="1">
    <source>
        <dbReference type="EMBL" id="KAJ7342679.1"/>
    </source>
</evidence>
<dbReference type="AlphaFoldDB" id="A0AAD7EN76"/>
<keyword evidence="2" id="KW-1185">Reference proteome</keyword>
<evidence type="ECO:0000313" key="2">
    <source>
        <dbReference type="Proteomes" id="UP001218218"/>
    </source>
</evidence>
<dbReference type="EMBL" id="JARIHO010000025">
    <property type="protein sequence ID" value="KAJ7342679.1"/>
    <property type="molecule type" value="Genomic_DNA"/>
</dbReference>
<organism evidence="1 2">
    <name type="scientific">Mycena albidolilacea</name>
    <dbReference type="NCBI Taxonomy" id="1033008"/>
    <lineage>
        <taxon>Eukaryota</taxon>
        <taxon>Fungi</taxon>
        <taxon>Dikarya</taxon>
        <taxon>Basidiomycota</taxon>
        <taxon>Agaricomycotina</taxon>
        <taxon>Agaricomycetes</taxon>
        <taxon>Agaricomycetidae</taxon>
        <taxon>Agaricales</taxon>
        <taxon>Marasmiineae</taxon>
        <taxon>Mycenaceae</taxon>
        <taxon>Mycena</taxon>
    </lineage>
</organism>
<gene>
    <name evidence="1" type="ORF">DFH08DRAFT_963405</name>
</gene>